<evidence type="ECO:0000313" key="1">
    <source>
        <dbReference type="EMBL" id="SEQ24430.1"/>
    </source>
</evidence>
<accession>A0A1H9EFC8</accession>
<keyword evidence="2" id="KW-1185">Reference proteome</keyword>
<proteinExistence type="predicted"/>
<dbReference type="STRING" id="355243.SAMN03080615_00872"/>
<name>A0A1H9EFC8_9GAMM</name>
<dbReference type="Proteomes" id="UP000198749">
    <property type="component" value="Unassembled WGS sequence"/>
</dbReference>
<evidence type="ECO:0000313" key="2">
    <source>
        <dbReference type="Proteomes" id="UP000198749"/>
    </source>
</evidence>
<dbReference type="OrthoDB" id="6089789at2"/>
<protein>
    <submittedName>
        <fullName evidence="1">Uncharacterized protein</fullName>
    </submittedName>
</protein>
<dbReference type="RefSeq" id="WP_091354513.1">
    <property type="nucleotide sequence ID" value="NZ_AP025284.1"/>
</dbReference>
<dbReference type="AlphaFoldDB" id="A0A1H9EFC8"/>
<dbReference type="EMBL" id="FOGB01000002">
    <property type="protein sequence ID" value="SEQ24430.1"/>
    <property type="molecule type" value="Genomic_DNA"/>
</dbReference>
<reference evidence="2" key="1">
    <citation type="submission" date="2016-10" db="EMBL/GenBank/DDBJ databases">
        <authorList>
            <person name="Varghese N."/>
            <person name="Submissions S."/>
        </authorList>
    </citation>
    <scope>NUCLEOTIDE SEQUENCE [LARGE SCALE GENOMIC DNA]</scope>
    <source>
        <strain evidence="2">DSM 18887</strain>
    </source>
</reference>
<sequence>MAVKPLTKAQKTVLASFARVVVAAEVSANIKGLEGFKKQFLKDDPEAAQAERAFQKAVMEERSNLLRGMKEDGA</sequence>
<gene>
    <name evidence="1" type="ORF">SAMN03080615_00872</name>
</gene>
<organism evidence="1 2">
    <name type="scientific">Amphritea atlantica</name>
    <dbReference type="NCBI Taxonomy" id="355243"/>
    <lineage>
        <taxon>Bacteria</taxon>
        <taxon>Pseudomonadati</taxon>
        <taxon>Pseudomonadota</taxon>
        <taxon>Gammaproteobacteria</taxon>
        <taxon>Oceanospirillales</taxon>
        <taxon>Oceanospirillaceae</taxon>
        <taxon>Amphritea</taxon>
    </lineage>
</organism>